<dbReference type="Pfam" id="PF10320">
    <property type="entry name" value="7TM_GPCR_Srsx"/>
    <property type="match status" value="1"/>
</dbReference>
<dbReference type="Proteomes" id="UP000298663">
    <property type="component" value="Unassembled WGS sequence"/>
</dbReference>
<evidence type="ECO:0000313" key="2">
    <source>
        <dbReference type="EMBL" id="TKR89157.1"/>
    </source>
</evidence>
<proteinExistence type="predicted"/>
<accession>A0A4U5NZQ6</accession>
<dbReference type="PANTHER" id="PTHR23360">
    <property type="entry name" value="G-PROTEIN COUPLED RECEPTORS FAMILY 1 PROFILE DOMAIN-CONTAINING PROTEIN-RELATED"/>
    <property type="match status" value="1"/>
</dbReference>
<protein>
    <recommendedName>
        <fullName evidence="4">G-protein coupled receptors family 1 profile domain-containing protein</fullName>
    </recommendedName>
</protein>
<feature type="transmembrane region" description="Helical" evidence="1">
    <location>
        <begin position="57"/>
        <end position="76"/>
    </location>
</feature>
<keyword evidence="1" id="KW-1133">Transmembrane helix</keyword>
<name>A0A4U5NZQ6_STECR</name>
<evidence type="ECO:0008006" key="4">
    <source>
        <dbReference type="Google" id="ProtNLM"/>
    </source>
</evidence>
<dbReference type="EMBL" id="AZBU02000003">
    <property type="protein sequence ID" value="TKR89157.1"/>
    <property type="molecule type" value="Genomic_DNA"/>
</dbReference>
<comment type="caution">
    <text evidence="2">The sequence shown here is derived from an EMBL/GenBank/DDBJ whole genome shotgun (WGS) entry which is preliminary data.</text>
</comment>
<reference evidence="2 3" key="2">
    <citation type="journal article" date="2019" name="G3 (Bethesda)">
        <title>Hybrid Assembly of the Genome of the Entomopathogenic Nematode Steinernema carpocapsae Identifies the X-Chromosome.</title>
        <authorList>
            <person name="Serra L."/>
            <person name="Macchietto M."/>
            <person name="Macias-Munoz A."/>
            <person name="McGill C.J."/>
            <person name="Rodriguez I.M."/>
            <person name="Rodriguez B."/>
            <person name="Murad R."/>
            <person name="Mortazavi A."/>
        </authorList>
    </citation>
    <scope>NUCLEOTIDE SEQUENCE [LARGE SCALE GENOMIC DNA]</scope>
    <source>
        <strain evidence="2 3">ALL</strain>
    </source>
</reference>
<reference evidence="2 3" key="1">
    <citation type="journal article" date="2015" name="Genome Biol.">
        <title>Comparative genomics of Steinernema reveals deeply conserved gene regulatory networks.</title>
        <authorList>
            <person name="Dillman A.R."/>
            <person name="Macchietto M."/>
            <person name="Porter C.F."/>
            <person name="Rogers A."/>
            <person name="Williams B."/>
            <person name="Antoshechkin I."/>
            <person name="Lee M.M."/>
            <person name="Goodwin Z."/>
            <person name="Lu X."/>
            <person name="Lewis E.E."/>
            <person name="Goodrich-Blair H."/>
            <person name="Stock S.P."/>
            <person name="Adams B.J."/>
            <person name="Sternberg P.W."/>
            <person name="Mortazavi A."/>
        </authorList>
    </citation>
    <scope>NUCLEOTIDE SEQUENCE [LARGE SCALE GENOMIC DNA]</scope>
    <source>
        <strain evidence="2 3">ALL</strain>
    </source>
</reference>
<feature type="transmembrane region" description="Helical" evidence="1">
    <location>
        <begin position="224"/>
        <end position="246"/>
    </location>
</feature>
<feature type="transmembrane region" description="Helical" evidence="1">
    <location>
        <begin position="116"/>
        <end position="136"/>
    </location>
</feature>
<organism evidence="2 3">
    <name type="scientific">Steinernema carpocapsae</name>
    <name type="common">Entomopathogenic nematode</name>
    <dbReference type="NCBI Taxonomy" id="34508"/>
    <lineage>
        <taxon>Eukaryota</taxon>
        <taxon>Metazoa</taxon>
        <taxon>Ecdysozoa</taxon>
        <taxon>Nematoda</taxon>
        <taxon>Chromadorea</taxon>
        <taxon>Rhabditida</taxon>
        <taxon>Tylenchina</taxon>
        <taxon>Panagrolaimomorpha</taxon>
        <taxon>Strongyloidoidea</taxon>
        <taxon>Steinernematidae</taxon>
        <taxon>Steinernema</taxon>
    </lineage>
</organism>
<dbReference type="InterPro" id="IPR019424">
    <property type="entry name" value="7TM_GPCR_Srsx"/>
</dbReference>
<evidence type="ECO:0000313" key="3">
    <source>
        <dbReference type="Proteomes" id="UP000298663"/>
    </source>
</evidence>
<evidence type="ECO:0000256" key="1">
    <source>
        <dbReference type="SAM" id="Phobius"/>
    </source>
</evidence>
<dbReference type="OrthoDB" id="5835830at2759"/>
<feature type="transmembrane region" description="Helical" evidence="1">
    <location>
        <begin position="148"/>
        <end position="170"/>
    </location>
</feature>
<feature type="transmembrane region" description="Helical" evidence="1">
    <location>
        <begin position="23"/>
        <end position="45"/>
    </location>
</feature>
<keyword evidence="1" id="KW-0472">Membrane</keyword>
<dbReference type="Gene3D" id="1.20.1070.10">
    <property type="entry name" value="Rhodopsin 7-helix transmembrane proteins"/>
    <property type="match status" value="1"/>
</dbReference>
<dbReference type="InterPro" id="IPR047130">
    <property type="entry name" value="7TM_GPCR_Srsx_nematod"/>
</dbReference>
<gene>
    <name evidence="2" type="ORF">L596_013301</name>
</gene>
<feature type="transmembrane region" description="Helical" evidence="1">
    <location>
        <begin position="190"/>
        <end position="212"/>
    </location>
</feature>
<dbReference type="SUPFAM" id="SSF81321">
    <property type="entry name" value="Family A G protein-coupled receptor-like"/>
    <property type="match status" value="1"/>
</dbReference>
<keyword evidence="3" id="KW-1185">Reference proteome</keyword>
<keyword evidence="1" id="KW-0812">Transmembrane</keyword>
<dbReference type="AlphaFoldDB" id="A0A4U5NZQ6"/>
<sequence>METTFLPEMSVYEMMWNAVRPLYSLYILFGFLAVICNIFASFVYLSSKTLRRRCKLIIVLCIADFVNGLAFLLSGINRLYDVTKTKDVYDIKEMYIERKLCAKKIQNIVMIIGNQWPAVVILCIGIERVVAVTLPTRFTDIKRKTTPFVISFTFLFCLISVTLGIYFGTIVDGTTKVFFACTVNSSYGEVFGLTLAISILSVLLVALPNVLLYIRKYAKVDNRILGYVYCLFCLRSSLNFAVNVLFNRDFYTQIKTEARKKLPPAQRRTEKRMAGVQLVDKRSNAWLRGVTKLKDVTETETSPKQYVTC</sequence>